<dbReference type="RefSeq" id="WP_395115838.1">
    <property type="nucleotide sequence ID" value="NZ_JBIMSO010000059.1"/>
</dbReference>
<feature type="region of interest" description="Disordered" evidence="1">
    <location>
        <begin position="277"/>
        <end position="300"/>
    </location>
</feature>
<keyword evidence="2" id="KW-0472">Membrane</keyword>
<accession>A0ABW7JQR0</accession>
<evidence type="ECO:0008006" key="6">
    <source>
        <dbReference type="Google" id="ProtNLM"/>
    </source>
</evidence>
<evidence type="ECO:0000256" key="2">
    <source>
        <dbReference type="SAM" id="Phobius"/>
    </source>
</evidence>
<proteinExistence type="predicted"/>
<evidence type="ECO:0000256" key="3">
    <source>
        <dbReference type="SAM" id="SignalP"/>
    </source>
</evidence>
<dbReference type="EMBL" id="JBIMSO010000059">
    <property type="protein sequence ID" value="MFH5210168.1"/>
    <property type="molecule type" value="Genomic_DNA"/>
</dbReference>
<feature type="transmembrane region" description="Helical" evidence="2">
    <location>
        <begin position="190"/>
        <end position="216"/>
    </location>
</feature>
<protein>
    <recommendedName>
        <fullName evidence="6">Insoluble domain protein</fullName>
    </recommendedName>
</protein>
<comment type="caution">
    <text evidence="4">The sequence shown here is derived from an EMBL/GenBank/DDBJ whole genome shotgun (WGS) entry which is preliminary data.</text>
</comment>
<evidence type="ECO:0000313" key="5">
    <source>
        <dbReference type="Proteomes" id="UP001609175"/>
    </source>
</evidence>
<feature type="region of interest" description="Disordered" evidence="1">
    <location>
        <begin position="38"/>
        <end position="69"/>
    </location>
</feature>
<sequence>MSNYNVFPSAGALAQRAVVAVSLPLALAVGAAGTGLADPGQPGLTQEDNDAGQPGLTVTPQTPAPPVIQPEVDQPIVERSYLLPDYPQLPARPTPEVYTGPAPAVQLEELHTPEPVAPVAPVETKPDELYLGDRSVIRPNWLPKEWGDRFNIETSTVQAAVNTFYRSIGVDDDRATVIAQSQIAGGLTGAVAAALVAGIPAAIVGAAVGAAFGAVAGGVVGTVALPLVGAGPGALAGAGIGAIVGATALGIPVGVVAGVIGGFLGAGIAGALAAGSDVGPSEPKAAEPQNNSPSAPAPAAPITVPQQWIDQSVVALDPAVPGVAATVETVVDTIEQVPGGSDFMSTAKQSLSSMPPMPPLPAAPPVPAELAPLAEQLAPVGQQLTDLVGAVQRAAGL</sequence>
<gene>
    <name evidence="4" type="ORF">ACHIPZ_18465</name>
</gene>
<keyword evidence="2" id="KW-0812">Transmembrane</keyword>
<keyword evidence="3" id="KW-0732">Signal</keyword>
<reference evidence="4 5" key="1">
    <citation type="submission" date="2024-10" db="EMBL/GenBank/DDBJ databases">
        <authorList>
            <person name="Riesco R."/>
        </authorList>
    </citation>
    <scope>NUCLEOTIDE SEQUENCE [LARGE SCALE GENOMIC DNA]</scope>
    <source>
        <strain evidence="4 5">NCIMB 15449</strain>
    </source>
</reference>
<evidence type="ECO:0000256" key="1">
    <source>
        <dbReference type="SAM" id="MobiDB-lite"/>
    </source>
</evidence>
<keyword evidence="2" id="KW-1133">Transmembrane helix</keyword>
<dbReference type="Proteomes" id="UP001609175">
    <property type="component" value="Unassembled WGS sequence"/>
</dbReference>
<feature type="chain" id="PRO_5046952912" description="Insoluble domain protein" evidence="3">
    <location>
        <begin position="32"/>
        <end position="397"/>
    </location>
</feature>
<evidence type="ECO:0000313" key="4">
    <source>
        <dbReference type="EMBL" id="MFH5210168.1"/>
    </source>
</evidence>
<organism evidence="4 5">
    <name type="scientific">Antrihabitans spumae</name>
    <dbReference type="NCBI Taxonomy" id="3373370"/>
    <lineage>
        <taxon>Bacteria</taxon>
        <taxon>Bacillati</taxon>
        <taxon>Actinomycetota</taxon>
        <taxon>Actinomycetes</taxon>
        <taxon>Mycobacteriales</taxon>
        <taxon>Nocardiaceae</taxon>
        <taxon>Antrihabitans</taxon>
    </lineage>
</organism>
<feature type="signal peptide" evidence="3">
    <location>
        <begin position="1"/>
        <end position="31"/>
    </location>
</feature>
<name>A0ABW7JQR0_9NOCA</name>